<evidence type="ECO:0000256" key="4">
    <source>
        <dbReference type="SAM" id="Coils"/>
    </source>
</evidence>
<feature type="coiled-coil region" evidence="4">
    <location>
        <begin position="165"/>
        <end position="192"/>
    </location>
</feature>
<dbReference type="EMBL" id="QPIZ01000003">
    <property type="protein sequence ID" value="RCW38669.1"/>
    <property type="molecule type" value="Genomic_DNA"/>
</dbReference>
<dbReference type="RefSeq" id="WP_114436433.1">
    <property type="nucleotide sequence ID" value="NZ_QPIZ01000003.1"/>
</dbReference>
<dbReference type="InterPro" id="IPR054613">
    <property type="entry name" value="Peptidase_S78_dom"/>
</dbReference>
<evidence type="ECO:0000259" key="5">
    <source>
        <dbReference type="Pfam" id="PF04586"/>
    </source>
</evidence>
<protein>
    <submittedName>
        <fullName evidence="6">Prohead peptidase</fullName>
    </submittedName>
</protein>
<sequence>MESKPKIRSLENEEGLKETWIDGYGAVFNQRSKLILEDGKLFYEIIKPDAFNEVLKNPSLNVKAVVDHDNAKMLGRTKSGTLILSIDEYGLKYSVKVPETQLGRDIIEMVNRGDIDESSFKYSVRKGDHNFKRDENSDLIHTVERISGLYDVSLVVDGAFANTNIAIAKRSLEEFEREEQEEKDNIKKELTSKRNYLKTIQDEIK</sequence>
<evidence type="ECO:0000256" key="3">
    <source>
        <dbReference type="ARBA" id="ARBA00022801"/>
    </source>
</evidence>
<dbReference type="GO" id="GO:0006508">
    <property type="term" value="P:proteolysis"/>
    <property type="evidence" value="ECO:0007669"/>
    <property type="project" value="UniProtKB-KW"/>
</dbReference>
<dbReference type="NCBIfam" id="TIGR01543">
    <property type="entry name" value="proheadase_HK97"/>
    <property type="match status" value="1"/>
</dbReference>
<keyword evidence="4" id="KW-0175">Coiled coil</keyword>
<evidence type="ECO:0000256" key="2">
    <source>
        <dbReference type="ARBA" id="ARBA00022670"/>
    </source>
</evidence>
<proteinExistence type="predicted"/>
<keyword evidence="3" id="KW-0378">Hydrolase</keyword>
<dbReference type="GO" id="GO:0008233">
    <property type="term" value="F:peptidase activity"/>
    <property type="evidence" value="ECO:0007669"/>
    <property type="project" value="UniProtKB-KW"/>
</dbReference>
<keyword evidence="2" id="KW-0645">Protease</keyword>
<keyword evidence="7" id="KW-1185">Reference proteome</keyword>
<evidence type="ECO:0000256" key="1">
    <source>
        <dbReference type="ARBA" id="ARBA00022612"/>
    </source>
</evidence>
<evidence type="ECO:0000313" key="6">
    <source>
        <dbReference type="EMBL" id="RCW38669.1"/>
    </source>
</evidence>
<organism evidence="6 7">
    <name type="scientific">Marinilabilia salmonicolor</name>
    <dbReference type="NCBI Taxonomy" id="989"/>
    <lineage>
        <taxon>Bacteria</taxon>
        <taxon>Pseudomonadati</taxon>
        <taxon>Bacteroidota</taxon>
        <taxon>Bacteroidia</taxon>
        <taxon>Marinilabiliales</taxon>
        <taxon>Marinilabiliaceae</taxon>
        <taxon>Marinilabilia</taxon>
    </lineage>
</organism>
<dbReference type="AlphaFoldDB" id="A0A368VBW4"/>
<dbReference type="Proteomes" id="UP000252733">
    <property type="component" value="Unassembled WGS sequence"/>
</dbReference>
<dbReference type="Pfam" id="PF04586">
    <property type="entry name" value="Peptidase_S78"/>
    <property type="match status" value="1"/>
</dbReference>
<gene>
    <name evidence="6" type="ORF">DFO77_103139</name>
</gene>
<keyword evidence="1" id="KW-1188">Viral release from host cell</keyword>
<accession>A0A368VBW4</accession>
<name>A0A368VBW4_9BACT</name>
<feature type="domain" description="Prohead serine protease" evidence="5">
    <location>
        <begin position="13"/>
        <end position="177"/>
    </location>
</feature>
<comment type="caution">
    <text evidence="6">The sequence shown here is derived from an EMBL/GenBank/DDBJ whole genome shotgun (WGS) entry which is preliminary data.</text>
</comment>
<reference evidence="6 7" key="1">
    <citation type="submission" date="2018-07" db="EMBL/GenBank/DDBJ databases">
        <title>Freshwater and sediment microbial communities from various areas in North America, analyzing microbe dynamics in response to fracking.</title>
        <authorList>
            <person name="Lamendella R."/>
        </authorList>
    </citation>
    <scope>NUCLEOTIDE SEQUENCE [LARGE SCALE GENOMIC DNA]</scope>
    <source>
        <strain evidence="6 7">160A</strain>
    </source>
</reference>
<dbReference type="InterPro" id="IPR006433">
    <property type="entry name" value="Prohead_protease"/>
</dbReference>
<evidence type="ECO:0000313" key="7">
    <source>
        <dbReference type="Proteomes" id="UP000252733"/>
    </source>
</evidence>